<keyword evidence="3" id="KW-1185">Reference proteome</keyword>
<sequence length="277" mass="29194">MSSAASSPSRITLLADDGAELRVADHGAVGARTVVLLPGFRAPASSWRFQVPALVDAGFRVLAVDLRGHGDASPNPPGTTMTRRAADVETVLEAYGLEEVDLVGGSMGGNTIWAYLDAHGAGRVRRVVTVDQPPRMLNGPDWAHGYYGYDESNRDTFFAGEVPPTGHGTPLWRRPRRVARMLRAMGRTPGGGSGLGRGDLDVLGDHARADWRPVIARDLVPALFLAGAESELWPSSHAAASAALAAGARAAVVDGAGHATNMEQPRAVNRALLDWLG</sequence>
<keyword evidence="2" id="KW-0378">Hydrolase</keyword>
<dbReference type="GO" id="GO:0016787">
    <property type="term" value="F:hydrolase activity"/>
    <property type="evidence" value="ECO:0007669"/>
    <property type="project" value="UniProtKB-KW"/>
</dbReference>
<dbReference type="Proteomes" id="UP001139485">
    <property type="component" value="Unassembled WGS sequence"/>
</dbReference>
<name>A0A9X2D8I5_9ACTN</name>
<evidence type="ECO:0000313" key="2">
    <source>
        <dbReference type="EMBL" id="MCM0621019.1"/>
    </source>
</evidence>
<dbReference type="SUPFAM" id="SSF53474">
    <property type="entry name" value="alpha/beta-Hydrolases"/>
    <property type="match status" value="1"/>
</dbReference>
<dbReference type="InterPro" id="IPR050228">
    <property type="entry name" value="Carboxylesterase_BioH"/>
</dbReference>
<dbReference type="PANTHER" id="PTHR43194">
    <property type="entry name" value="HYDROLASE ALPHA/BETA FOLD FAMILY"/>
    <property type="match status" value="1"/>
</dbReference>
<dbReference type="EMBL" id="JAMOIL010000013">
    <property type="protein sequence ID" value="MCM0621019.1"/>
    <property type="molecule type" value="Genomic_DNA"/>
</dbReference>
<dbReference type="RefSeq" id="WP_250827514.1">
    <property type="nucleotide sequence ID" value="NZ_JAMOIL010000013.1"/>
</dbReference>
<dbReference type="AlphaFoldDB" id="A0A9X2D8I5"/>
<evidence type="ECO:0000313" key="3">
    <source>
        <dbReference type="Proteomes" id="UP001139485"/>
    </source>
</evidence>
<accession>A0A9X2D8I5</accession>
<feature type="domain" description="AB hydrolase-1" evidence="1">
    <location>
        <begin position="33"/>
        <end position="264"/>
    </location>
</feature>
<proteinExistence type="predicted"/>
<dbReference type="InterPro" id="IPR029058">
    <property type="entry name" value="AB_hydrolase_fold"/>
</dbReference>
<gene>
    <name evidence="2" type="ORF">M8330_12035</name>
</gene>
<dbReference type="Gene3D" id="3.40.50.1820">
    <property type="entry name" value="alpha/beta hydrolase"/>
    <property type="match status" value="1"/>
</dbReference>
<dbReference type="PRINTS" id="PR00412">
    <property type="entry name" value="EPOXHYDRLASE"/>
</dbReference>
<dbReference type="InterPro" id="IPR000639">
    <property type="entry name" value="Epox_hydrolase-like"/>
</dbReference>
<protein>
    <submittedName>
        <fullName evidence="2">Alpha/beta hydrolase</fullName>
    </submittedName>
</protein>
<dbReference type="PRINTS" id="PR00111">
    <property type="entry name" value="ABHYDROLASE"/>
</dbReference>
<organism evidence="2 3">
    <name type="scientific">Nocardioides bruguierae</name>
    <dbReference type="NCBI Taxonomy" id="2945102"/>
    <lineage>
        <taxon>Bacteria</taxon>
        <taxon>Bacillati</taxon>
        <taxon>Actinomycetota</taxon>
        <taxon>Actinomycetes</taxon>
        <taxon>Propionibacteriales</taxon>
        <taxon>Nocardioidaceae</taxon>
        <taxon>Nocardioides</taxon>
    </lineage>
</organism>
<dbReference type="InterPro" id="IPR000073">
    <property type="entry name" value="AB_hydrolase_1"/>
</dbReference>
<comment type="caution">
    <text evidence="2">The sequence shown here is derived from an EMBL/GenBank/DDBJ whole genome shotgun (WGS) entry which is preliminary data.</text>
</comment>
<dbReference type="PANTHER" id="PTHR43194:SF2">
    <property type="entry name" value="PEROXISOMAL MEMBRANE PROTEIN LPX1"/>
    <property type="match status" value="1"/>
</dbReference>
<dbReference type="Pfam" id="PF00561">
    <property type="entry name" value="Abhydrolase_1"/>
    <property type="match status" value="1"/>
</dbReference>
<reference evidence="2" key="1">
    <citation type="submission" date="2022-05" db="EMBL/GenBank/DDBJ databases">
        <authorList>
            <person name="Tuo L."/>
        </authorList>
    </citation>
    <scope>NUCLEOTIDE SEQUENCE</scope>
    <source>
        <strain evidence="2">BSK12Z-4</strain>
    </source>
</reference>
<evidence type="ECO:0000259" key="1">
    <source>
        <dbReference type="Pfam" id="PF00561"/>
    </source>
</evidence>